<dbReference type="InterPro" id="IPR014231">
    <property type="entry name" value="Spore_YpjB"/>
</dbReference>
<evidence type="ECO:0000313" key="2">
    <source>
        <dbReference type="EMBL" id="HIV75159.1"/>
    </source>
</evidence>
<reference evidence="2" key="2">
    <citation type="submission" date="2021-04" db="EMBL/GenBank/DDBJ databases">
        <authorList>
            <person name="Gilroy R."/>
        </authorList>
    </citation>
    <scope>NUCLEOTIDE SEQUENCE</scope>
    <source>
        <strain evidence="2">CHK169-2315</strain>
    </source>
</reference>
<name>A0A9D1TK54_9BACI</name>
<evidence type="ECO:0000313" key="3">
    <source>
        <dbReference type="Proteomes" id="UP000823937"/>
    </source>
</evidence>
<comment type="caution">
    <text evidence="2">The sequence shown here is derived from an EMBL/GenBank/DDBJ whole genome shotgun (WGS) entry which is preliminary data.</text>
</comment>
<organism evidence="2 3">
    <name type="scientific">Candidatus Pseudogracilibacillus intestinigallinarum</name>
    <dbReference type="NCBI Taxonomy" id="2838742"/>
    <lineage>
        <taxon>Bacteria</taxon>
        <taxon>Bacillati</taxon>
        <taxon>Bacillota</taxon>
        <taxon>Bacilli</taxon>
        <taxon>Bacillales</taxon>
        <taxon>Bacillaceae</taxon>
        <taxon>Pseudogracilibacillus</taxon>
    </lineage>
</organism>
<evidence type="ECO:0000256" key="1">
    <source>
        <dbReference type="SAM" id="Phobius"/>
    </source>
</evidence>
<proteinExistence type="predicted"/>
<feature type="transmembrane region" description="Helical" evidence="1">
    <location>
        <begin position="6"/>
        <end position="24"/>
    </location>
</feature>
<keyword evidence="1" id="KW-0472">Membrane</keyword>
<keyword evidence="1" id="KW-0812">Transmembrane</keyword>
<keyword evidence="1" id="KW-1133">Transmembrane helix</keyword>
<dbReference type="Pfam" id="PF09577">
    <property type="entry name" value="Spore_YpjB"/>
    <property type="match status" value="1"/>
</dbReference>
<protein>
    <submittedName>
        <fullName evidence="2">Uncharacterized protein</fullName>
    </submittedName>
</protein>
<accession>A0A9D1TK54</accession>
<reference evidence="2" key="1">
    <citation type="journal article" date="2021" name="PeerJ">
        <title>Extensive microbial diversity within the chicken gut microbiome revealed by metagenomics and culture.</title>
        <authorList>
            <person name="Gilroy R."/>
            <person name="Ravi A."/>
            <person name="Getino M."/>
            <person name="Pursley I."/>
            <person name="Horton D.L."/>
            <person name="Alikhan N.F."/>
            <person name="Baker D."/>
            <person name="Gharbi K."/>
            <person name="Hall N."/>
            <person name="Watson M."/>
            <person name="Adriaenssens E.M."/>
            <person name="Foster-Nyarko E."/>
            <person name="Jarju S."/>
            <person name="Secka A."/>
            <person name="Antonio M."/>
            <person name="Oren A."/>
            <person name="Chaudhuri R.R."/>
            <person name="La Ragione R."/>
            <person name="Hildebrand F."/>
            <person name="Pallen M.J."/>
        </authorList>
    </citation>
    <scope>NUCLEOTIDE SEQUENCE</scope>
    <source>
        <strain evidence="2">CHK169-2315</strain>
    </source>
</reference>
<dbReference type="EMBL" id="DXHX01000125">
    <property type="protein sequence ID" value="HIV75159.1"/>
    <property type="molecule type" value="Genomic_DNA"/>
</dbReference>
<dbReference type="Proteomes" id="UP000823937">
    <property type="component" value="Unassembled WGS sequence"/>
</dbReference>
<sequence>MYPFTIIFIIISTVIISVLTYVSWRKYKAMKQQEKERHR</sequence>
<dbReference type="AlphaFoldDB" id="A0A9D1TK54"/>
<gene>
    <name evidence="2" type="ORF">H9895_08795</name>
</gene>